<dbReference type="SUPFAM" id="SSF53474">
    <property type="entry name" value="alpha/beta-Hydrolases"/>
    <property type="match status" value="1"/>
</dbReference>
<comment type="caution">
    <text evidence="2">The sequence shown here is derived from an EMBL/GenBank/DDBJ whole genome shotgun (WGS) entry which is preliminary data.</text>
</comment>
<accession>A0ABU0P2X2</accession>
<dbReference type="InterPro" id="IPR000639">
    <property type="entry name" value="Epox_hydrolase-like"/>
</dbReference>
<dbReference type="PRINTS" id="PR00111">
    <property type="entry name" value="ABHYDROLASE"/>
</dbReference>
<gene>
    <name evidence="2" type="ORF">QF030_007506</name>
</gene>
<feature type="domain" description="AB hydrolase-1" evidence="1">
    <location>
        <begin position="47"/>
        <end position="269"/>
    </location>
</feature>
<evidence type="ECO:0000313" key="2">
    <source>
        <dbReference type="EMBL" id="MDQ0585328.1"/>
    </source>
</evidence>
<organism evidence="2 3">
    <name type="scientific">Streptomyces rishiriensis</name>
    <dbReference type="NCBI Taxonomy" id="68264"/>
    <lineage>
        <taxon>Bacteria</taxon>
        <taxon>Bacillati</taxon>
        <taxon>Actinomycetota</taxon>
        <taxon>Actinomycetes</taxon>
        <taxon>Kitasatosporales</taxon>
        <taxon>Streptomycetaceae</taxon>
        <taxon>Streptomyces</taxon>
    </lineage>
</organism>
<keyword evidence="3" id="KW-1185">Reference proteome</keyword>
<dbReference type="Proteomes" id="UP001230654">
    <property type="component" value="Unassembled WGS sequence"/>
</dbReference>
<dbReference type="Pfam" id="PF00561">
    <property type="entry name" value="Abhydrolase_1"/>
    <property type="match status" value="1"/>
</dbReference>
<evidence type="ECO:0000259" key="1">
    <source>
        <dbReference type="Pfam" id="PF00561"/>
    </source>
</evidence>
<dbReference type="InterPro" id="IPR029058">
    <property type="entry name" value="AB_hydrolase_fold"/>
</dbReference>
<evidence type="ECO:0000313" key="3">
    <source>
        <dbReference type="Proteomes" id="UP001230654"/>
    </source>
</evidence>
<dbReference type="PRINTS" id="PR00412">
    <property type="entry name" value="EPOXHYDRLASE"/>
</dbReference>
<dbReference type="PANTHER" id="PTHR43194:SF5">
    <property type="entry name" value="PIMELOYL-[ACYL-CARRIER PROTEIN] METHYL ESTER ESTERASE"/>
    <property type="match status" value="1"/>
</dbReference>
<dbReference type="EMBL" id="JAUSWV010000002">
    <property type="protein sequence ID" value="MDQ0585328.1"/>
    <property type="molecule type" value="Genomic_DNA"/>
</dbReference>
<sequence length="288" mass="32379">MPGYENLSRMDLTYREDTPRIPTREGVELYYESRGEGTPITMVNPFFLTSPSWRVFSEQLEKDYRLVSYDMCNHGASSHIPEEPTWDEHITDLIGLLDALEIESTYLIGVSTSTVLARDMAIKHPDRIKGLVLTGPVFGPRGMRRQRQVQRAWLRTLQTHGVAGLYEHMYPEVFSAEMNEFLGSPGYLAFREAFSALSTVEDLVNGLTRAMKDEHKPQMLAGIQAPTLVVIGDDDFLLGPTGAKELAGQFPDGRHEIMPKAGHVPYVDDAEHFQALVHKFIGEVEARA</sequence>
<protein>
    <submittedName>
        <fullName evidence="2">Pimeloyl-ACP methyl ester carboxylesterase</fullName>
    </submittedName>
</protein>
<dbReference type="PANTHER" id="PTHR43194">
    <property type="entry name" value="HYDROLASE ALPHA/BETA FOLD FAMILY"/>
    <property type="match status" value="1"/>
</dbReference>
<dbReference type="InterPro" id="IPR000073">
    <property type="entry name" value="AB_hydrolase_1"/>
</dbReference>
<dbReference type="InterPro" id="IPR050228">
    <property type="entry name" value="Carboxylesterase_BioH"/>
</dbReference>
<reference evidence="2 3" key="1">
    <citation type="submission" date="2023-07" db="EMBL/GenBank/DDBJ databases">
        <title>Comparative genomics of wheat-associated soil bacteria to identify genetic determinants of phenazine resistance.</title>
        <authorList>
            <person name="Mouncey N."/>
        </authorList>
    </citation>
    <scope>NUCLEOTIDE SEQUENCE [LARGE SCALE GENOMIC DNA]</scope>
    <source>
        <strain evidence="2 3">B2I6</strain>
    </source>
</reference>
<name>A0ABU0P2X2_STRRH</name>
<proteinExistence type="predicted"/>
<dbReference type="RefSeq" id="WP_307167027.1">
    <property type="nucleotide sequence ID" value="NZ_JAUSWV010000002.1"/>
</dbReference>
<dbReference type="Gene3D" id="3.40.50.1820">
    <property type="entry name" value="alpha/beta hydrolase"/>
    <property type="match status" value="1"/>
</dbReference>